<proteinExistence type="predicted"/>
<comment type="caution">
    <text evidence="1">The sequence shown here is derived from an EMBL/GenBank/DDBJ whole genome shotgun (WGS) entry which is preliminary data.</text>
</comment>
<dbReference type="EMBL" id="SRYB01000015">
    <property type="protein sequence ID" value="TGY78219.1"/>
    <property type="molecule type" value="Genomic_DNA"/>
</dbReference>
<organism evidence="1 2">
    <name type="scientific">Lepagella muris</name>
    <dbReference type="NCBI Taxonomy" id="3032870"/>
    <lineage>
        <taxon>Bacteria</taxon>
        <taxon>Pseudomonadati</taxon>
        <taxon>Bacteroidota</taxon>
        <taxon>Bacteroidia</taxon>
        <taxon>Bacteroidales</taxon>
        <taxon>Muribaculaceae</taxon>
        <taxon>Lepagella</taxon>
    </lineage>
</organism>
<evidence type="ECO:0000313" key="2">
    <source>
        <dbReference type="Proteomes" id="UP000306319"/>
    </source>
</evidence>
<protein>
    <submittedName>
        <fullName evidence="1">Response regulator</fullName>
    </submittedName>
</protein>
<sequence length="1353" mass="151000">MKLIQILFLIISTFIFAADAISSDSVPERRTGWLYSSPGSVASDYTSFSRDKDGFLWIGTDSGLLRFDGNNYDIYTPDPTSENSISDNRILDLLSDSSGRLWVATANGLNLYDHYTDSFRLIKLPSLDFNGYIISMAEQADGTVSFIVSGVGIFVIGDEDGEPKAIRYMHNMPEEKNYNYLCASPDGRMYAGSHKGVLSVISKNGSVKTVQISSGYINSMAVERDGNILVSDVCQVYRYNVNSNEVSCLDSDSRINIKSLSPGSDGVVYAATWGRGIWRVSPGSSRVEQCDDIYSPFLNIGDLSVGAVYSSKEGNLWLGCNYFGIVMVPARKQPFFYRRISDSFPNYKGGINAMSVWNGNVVVSIDKGRIVMFSPGGKVLMQTKMPDMHTASFLLPDGDGKMLVGVADDGIWELSLPSGNLRKLIDIPGNYPKIVIEHGRAGELFIAAHGIGVMRYDRNTGHTTWLECDSQGEKLLNYYINTFHRTPDNKIWIGLYSGLSCYDLEADSLIKVDQLPFMSGVSSAITTGENGSVYVATSQGLIHYHPTKGFLRKYSHHDGLIENEIRSMSEDANGVKWFGSMRGISYKKADTDTIISFRGGRGMMETTFGHMVYSPDNNIMYLGSNLGITTFTPGGELYDFDIPGIRVSAIYLNGNKLTGASKIGDKNVIEGNPVMPEVLSLPYSNNSMMFQLSTKDFRDGSNISYRWRLLGQSKEWSSTRPGESVIYLPYLDPGEYTLEMQGVENDTMSEPISIKVRISSPWYLSTTAKILYLMIAVVFVVLILMILKHKREEQENDAKIRFFMDVSHDIRSPITLILSPLESLMTKPFDDDVKGKLHTMHRNANRILSLVNQLLDIRKLEKGKMHLSCRLTDVDNFVKELVEMFKPQAAEKNIDMTYMEHGDVPQMWIDRDKLDKVLVNLISNAIKYTPSGGSISVDVNMVVDEVIGESIEISVTDTGIGLDTKTAARIFERFYQGREEGKSSHGGFGIGLDLCRRLVELHHGVISGKNREDGCKGSVFSVRLPIDETCYGDDDFIIEDDEESADIKDKDWSFISRHILPMSDKVPDNQQKPKNISIMRNIMVVDDDQELRDYLCRYLGDRYLVTGVADGELALQEIIDNPPELIISDVAMPGMDGLTLLRRLKSNSETHHIPVILLSTKNDVADRMAGWDRGADGYLGKPFNLEELEMMIDNLIDNRLRMKGKFSGIQDKVGNDDIPEMKNGDDQILERIMKVVNTYIDNPKLNVELLSQEVGISRAHLHRKMKDLIGMTPSDFIRTLRLRRACEVLQKGEAGVTQLAYTLGFTSPSHFSTAFKNYTGYTPTEYKMKSAKGEIPQPEDMGSMPIGKLGGAN</sequence>
<gene>
    <name evidence="1" type="ORF">E5331_10985</name>
</gene>
<keyword evidence="2" id="KW-1185">Reference proteome</keyword>
<dbReference type="Proteomes" id="UP000306319">
    <property type="component" value="Unassembled WGS sequence"/>
</dbReference>
<accession>A0AC61RIL5</accession>
<name>A0AC61RIL5_9BACT</name>
<reference evidence="1" key="1">
    <citation type="submission" date="2019-04" db="EMBL/GenBank/DDBJ databases">
        <title>Microbes associate with the intestines of laboratory mice.</title>
        <authorList>
            <person name="Navarre W."/>
            <person name="Wong E."/>
            <person name="Huang K."/>
            <person name="Tropini C."/>
            <person name="Ng K."/>
            <person name="Yu B."/>
        </authorList>
    </citation>
    <scope>NUCLEOTIDE SEQUENCE</scope>
    <source>
        <strain evidence="1">NM04_E33</strain>
    </source>
</reference>
<evidence type="ECO:0000313" key="1">
    <source>
        <dbReference type="EMBL" id="TGY78219.1"/>
    </source>
</evidence>